<gene>
    <name evidence="1" type="ORF">Taro_052227</name>
</gene>
<reference evidence="1" key="1">
    <citation type="submission" date="2017-07" db="EMBL/GenBank/DDBJ databases">
        <title>Taro Niue Genome Assembly and Annotation.</title>
        <authorList>
            <person name="Atibalentja N."/>
            <person name="Keating K."/>
            <person name="Fields C.J."/>
        </authorList>
    </citation>
    <scope>NUCLEOTIDE SEQUENCE</scope>
    <source>
        <strain evidence="1">Niue_2</strain>
        <tissue evidence="1">Leaf</tissue>
    </source>
</reference>
<proteinExistence type="predicted"/>
<accession>A0A843XJE5</accession>
<sequence>MRYTTLLSGGQRRSAALAVCLLQPVLVQRESKVIQTNHKSPPTTC</sequence>
<name>A0A843XJE5_COLES</name>
<evidence type="ECO:0000313" key="2">
    <source>
        <dbReference type="Proteomes" id="UP000652761"/>
    </source>
</evidence>
<dbReference type="Proteomes" id="UP000652761">
    <property type="component" value="Unassembled WGS sequence"/>
</dbReference>
<keyword evidence="2" id="KW-1185">Reference proteome</keyword>
<comment type="caution">
    <text evidence="1">The sequence shown here is derived from an EMBL/GenBank/DDBJ whole genome shotgun (WGS) entry which is preliminary data.</text>
</comment>
<feature type="non-terminal residue" evidence="1">
    <location>
        <position position="45"/>
    </location>
</feature>
<protein>
    <submittedName>
        <fullName evidence="1">Uncharacterized protein</fullName>
    </submittedName>
</protein>
<dbReference type="EMBL" id="NMUH01008759">
    <property type="protein sequence ID" value="MQM19225.1"/>
    <property type="molecule type" value="Genomic_DNA"/>
</dbReference>
<dbReference type="AlphaFoldDB" id="A0A843XJE5"/>
<organism evidence="1 2">
    <name type="scientific">Colocasia esculenta</name>
    <name type="common">Wild taro</name>
    <name type="synonym">Arum esculentum</name>
    <dbReference type="NCBI Taxonomy" id="4460"/>
    <lineage>
        <taxon>Eukaryota</taxon>
        <taxon>Viridiplantae</taxon>
        <taxon>Streptophyta</taxon>
        <taxon>Embryophyta</taxon>
        <taxon>Tracheophyta</taxon>
        <taxon>Spermatophyta</taxon>
        <taxon>Magnoliopsida</taxon>
        <taxon>Liliopsida</taxon>
        <taxon>Araceae</taxon>
        <taxon>Aroideae</taxon>
        <taxon>Colocasieae</taxon>
        <taxon>Colocasia</taxon>
    </lineage>
</organism>
<evidence type="ECO:0000313" key="1">
    <source>
        <dbReference type="EMBL" id="MQM19225.1"/>
    </source>
</evidence>